<keyword evidence="3" id="KW-0812">Transmembrane</keyword>
<evidence type="ECO:0000256" key="3">
    <source>
        <dbReference type="SAM" id="Phobius"/>
    </source>
</evidence>
<comment type="caution">
    <text evidence="5">The sequence shown here is derived from an EMBL/GenBank/DDBJ whole genome shotgun (WGS) entry which is preliminary data.</text>
</comment>
<evidence type="ECO:0000313" key="6">
    <source>
        <dbReference type="Proteomes" id="UP001596152"/>
    </source>
</evidence>
<keyword evidence="5" id="KW-0808">Transferase</keyword>
<dbReference type="PANTHER" id="PTHR30576">
    <property type="entry name" value="COLANIC BIOSYNTHESIS UDP-GLUCOSE LIPID CARRIER TRANSFERASE"/>
    <property type="match status" value="1"/>
</dbReference>
<keyword evidence="2" id="KW-0270">Exopolysaccharide synthesis</keyword>
<feature type="transmembrane region" description="Helical" evidence="3">
    <location>
        <begin position="100"/>
        <end position="121"/>
    </location>
</feature>
<gene>
    <name evidence="5" type="ORF">ACFPIE_17050</name>
</gene>
<dbReference type="RefSeq" id="WP_374036610.1">
    <property type="nucleotide sequence ID" value="NZ_CP169082.1"/>
</dbReference>
<reference evidence="6" key="1">
    <citation type="journal article" date="2019" name="Int. J. Syst. Evol. Microbiol.">
        <title>The Global Catalogue of Microorganisms (GCM) 10K type strain sequencing project: providing services to taxonomists for standard genome sequencing and annotation.</title>
        <authorList>
            <consortium name="The Broad Institute Genomics Platform"/>
            <consortium name="The Broad Institute Genome Sequencing Center for Infectious Disease"/>
            <person name="Wu L."/>
            <person name="Ma J."/>
        </authorList>
    </citation>
    <scope>NUCLEOTIDE SEQUENCE [LARGE SCALE GENOMIC DNA]</scope>
    <source>
        <strain evidence="6">JCM 12125</strain>
    </source>
</reference>
<keyword evidence="3" id="KW-0472">Membrane</keyword>
<evidence type="ECO:0000256" key="2">
    <source>
        <dbReference type="ARBA" id="ARBA00023169"/>
    </source>
</evidence>
<dbReference type="EMBL" id="JBHSLF010000051">
    <property type="protein sequence ID" value="MFC5345627.1"/>
    <property type="molecule type" value="Genomic_DNA"/>
</dbReference>
<name>A0ABW0FVA1_9CAUL</name>
<dbReference type="InterPro" id="IPR003362">
    <property type="entry name" value="Bact_transf"/>
</dbReference>
<sequence>MDGVPTTDPSGRRQVVWRSRYKTTDDQVTLVENRLHRTTISGLSFFKDKFRLSLGDLMFDSFSAVRDEVRPASREEVRWRPAFGRSRFCPSLKRTLDVTAAVAVLVIFAWAYALVALAIVMESRGPVLFRQRRTGRYGKVFTIYKFRSMTVTEDGDVIAHATRGDQRVTRVGAFIRATSLDELPQLLNVLRGDMSLVGPRPHALAHDLHYGALLPRYAERFEVRPGLTGLAQVQGHRGEIHQLDCMARRVDADADYAARWSFVDDLVIVARTVPLLLARTNAY</sequence>
<protein>
    <submittedName>
        <fullName evidence="5">Sugar transferase</fullName>
    </submittedName>
</protein>
<accession>A0ABW0FVA1</accession>
<comment type="similarity">
    <text evidence="1">Belongs to the bacterial sugar transferase family.</text>
</comment>
<dbReference type="PANTHER" id="PTHR30576:SF21">
    <property type="entry name" value="UDP-GLUCOSE:UNDECAPRENYL-PHOSPHATE GLUCOSE-1-PHOSPHATE TRANSFERASE"/>
    <property type="match status" value="1"/>
</dbReference>
<dbReference type="GO" id="GO:0016740">
    <property type="term" value="F:transferase activity"/>
    <property type="evidence" value="ECO:0007669"/>
    <property type="project" value="UniProtKB-KW"/>
</dbReference>
<evidence type="ECO:0000259" key="4">
    <source>
        <dbReference type="Pfam" id="PF02397"/>
    </source>
</evidence>
<keyword evidence="3" id="KW-1133">Transmembrane helix</keyword>
<keyword evidence="6" id="KW-1185">Reference proteome</keyword>
<evidence type="ECO:0000256" key="1">
    <source>
        <dbReference type="ARBA" id="ARBA00006464"/>
    </source>
</evidence>
<proteinExistence type="inferred from homology"/>
<dbReference type="Proteomes" id="UP001596152">
    <property type="component" value="Unassembled WGS sequence"/>
</dbReference>
<dbReference type="Pfam" id="PF02397">
    <property type="entry name" value="Bac_transf"/>
    <property type="match status" value="1"/>
</dbReference>
<feature type="domain" description="Bacterial sugar transferase" evidence="4">
    <location>
        <begin position="93"/>
        <end position="276"/>
    </location>
</feature>
<organism evidence="5 6">
    <name type="scientific">Brevundimonas staleyi</name>
    <dbReference type="NCBI Taxonomy" id="74326"/>
    <lineage>
        <taxon>Bacteria</taxon>
        <taxon>Pseudomonadati</taxon>
        <taxon>Pseudomonadota</taxon>
        <taxon>Alphaproteobacteria</taxon>
        <taxon>Caulobacterales</taxon>
        <taxon>Caulobacteraceae</taxon>
        <taxon>Brevundimonas</taxon>
    </lineage>
</organism>
<evidence type="ECO:0000313" key="5">
    <source>
        <dbReference type="EMBL" id="MFC5345627.1"/>
    </source>
</evidence>